<dbReference type="AlphaFoldDB" id="A0A5N7AV84"/>
<gene>
    <name evidence="1" type="ORF">BDV26DRAFT_271623</name>
</gene>
<protein>
    <submittedName>
        <fullName evidence="1">Uncharacterized protein</fullName>
    </submittedName>
</protein>
<accession>A0A5N7AV84</accession>
<evidence type="ECO:0000313" key="1">
    <source>
        <dbReference type="EMBL" id="KAE8373643.1"/>
    </source>
</evidence>
<keyword evidence="2" id="KW-1185">Reference proteome</keyword>
<dbReference type="EMBL" id="ML736308">
    <property type="protein sequence ID" value="KAE8373643.1"/>
    <property type="molecule type" value="Genomic_DNA"/>
</dbReference>
<dbReference type="Proteomes" id="UP000326198">
    <property type="component" value="Unassembled WGS sequence"/>
</dbReference>
<proteinExistence type="predicted"/>
<reference evidence="1 2" key="1">
    <citation type="submission" date="2019-04" db="EMBL/GenBank/DDBJ databases">
        <title>Friends and foes A comparative genomics studyof 23 Aspergillus species from section Flavi.</title>
        <authorList>
            <consortium name="DOE Joint Genome Institute"/>
            <person name="Kjaerbolling I."/>
            <person name="Vesth T."/>
            <person name="Frisvad J.C."/>
            <person name="Nybo J.L."/>
            <person name="Theobald S."/>
            <person name="Kildgaard S."/>
            <person name="Isbrandt T."/>
            <person name="Kuo A."/>
            <person name="Sato A."/>
            <person name="Lyhne E.K."/>
            <person name="Kogle M.E."/>
            <person name="Wiebenga A."/>
            <person name="Kun R.S."/>
            <person name="Lubbers R.J."/>
            <person name="Makela M.R."/>
            <person name="Barry K."/>
            <person name="Chovatia M."/>
            <person name="Clum A."/>
            <person name="Daum C."/>
            <person name="Haridas S."/>
            <person name="He G."/>
            <person name="LaButti K."/>
            <person name="Lipzen A."/>
            <person name="Mondo S."/>
            <person name="Riley R."/>
            <person name="Salamov A."/>
            <person name="Simmons B.A."/>
            <person name="Magnuson J.K."/>
            <person name="Henrissat B."/>
            <person name="Mortensen U.H."/>
            <person name="Larsen T.O."/>
            <person name="Devries R.P."/>
            <person name="Grigoriev I.V."/>
            <person name="Machida M."/>
            <person name="Baker S.E."/>
            <person name="Andersen M.R."/>
        </authorList>
    </citation>
    <scope>NUCLEOTIDE SEQUENCE [LARGE SCALE GENOMIC DNA]</scope>
    <source>
        <strain evidence="1 2">IBT 29228</strain>
    </source>
</reference>
<organism evidence="1 2">
    <name type="scientific">Aspergillus bertholletiae</name>
    <dbReference type="NCBI Taxonomy" id="1226010"/>
    <lineage>
        <taxon>Eukaryota</taxon>
        <taxon>Fungi</taxon>
        <taxon>Dikarya</taxon>
        <taxon>Ascomycota</taxon>
        <taxon>Pezizomycotina</taxon>
        <taxon>Eurotiomycetes</taxon>
        <taxon>Eurotiomycetidae</taxon>
        <taxon>Eurotiales</taxon>
        <taxon>Aspergillaceae</taxon>
        <taxon>Aspergillus</taxon>
        <taxon>Aspergillus subgen. Circumdati</taxon>
    </lineage>
</organism>
<evidence type="ECO:0000313" key="2">
    <source>
        <dbReference type="Proteomes" id="UP000326198"/>
    </source>
</evidence>
<sequence>MVNNNIEIYIHNVGVVSGKYWIEKSQIHTDIFAFLTKSEDYSELATILYKEDTRISMQL</sequence>
<name>A0A5N7AV84_9EURO</name>